<dbReference type="InParanoid" id="A0A251UGH7"/>
<dbReference type="Gramene" id="mRNA:HanXRQr2_Chr06g0241781">
    <property type="protein sequence ID" value="mRNA:HanXRQr2_Chr06g0241781"/>
    <property type="gene ID" value="HanXRQr2_Chr06g0241781"/>
</dbReference>
<dbReference type="EMBL" id="MNCJ02000321">
    <property type="protein sequence ID" value="KAF5800886.1"/>
    <property type="molecule type" value="Genomic_DNA"/>
</dbReference>
<keyword evidence="4" id="KW-1185">Reference proteome</keyword>
<dbReference type="InterPro" id="IPR042116">
    <property type="entry name" value="TypA/BipA_C"/>
</dbReference>
<evidence type="ECO:0000313" key="2">
    <source>
        <dbReference type="EMBL" id="KAF5800886.1"/>
    </source>
</evidence>
<evidence type="ECO:0000259" key="1">
    <source>
        <dbReference type="Pfam" id="PF21018"/>
    </source>
</evidence>
<dbReference type="Pfam" id="PF21018">
    <property type="entry name" value="BipA_C"/>
    <property type="match status" value="1"/>
</dbReference>
<dbReference type="STRING" id="4232.A0A251UGH7"/>
<reference evidence="3" key="2">
    <citation type="submission" date="2017-02" db="EMBL/GenBank/DDBJ databases">
        <title>Sunflower complete genome.</title>
        <authorList>
            <person name="Langlade N."/>
            <person name="Munos S."/>
        </authorList>
    </citation>
    <scope>NUCLEOTIDE SEQUENCE [LARGE SCALE GENOMIC DNA]</scope>
    <source>
        <tissue evidence="3">Leaves</tissue>
    </source>
</reference>
<evidence type="ECO:0000313" key="4">
    <source>
        <dbReference type="Proteomes" id="UP000215914"/>
    </source>
</evidence>
<proteinExistence type="predicted"/>
<dbReference type="AlphaFoldDB" id="A0A251UGH7"/>
<protein>
    <submittedName>
        <fullName evidence="2">GTP-binding protein TypA</fullName>
    </submittedName>
</protein>
<dbReference type="EMBL" id="CM007895">
    <property type="protein sequence ID" value="OTG21966.1"/>
    <property type="molecule type" value="Genomic_DNA"/>
</dbReference>
<dbReference type="InterPro" id="IPR048876">
    <property type="entry name" value="BipA_C"/>
</dbReference>
<dbReference type="Gene3D" id="2.40.50.250">
    <property type="entry name" value="bipa protein"/>
    <property type="match status" value="1"/>
</dbReference>
<reference evidence="2 4" key="1">
    <citation type="journal article" date="2017" name="Nature">
        <title>The sunflower genome provides insights into oil metabolism, flowering and Asterid evolution.</title>
        <authorList>
            <person name="Badouin H."/>
            <person name="Gouzy J."/>
            <person name="Grassa C.J."/>
            <person name="Murat F."/>
            <person name="Staton S.E."/>
            <person name="Cottret L."/>
            <person name="Lelandais-Briere C."/>
            <person name="Owens G.L."/>
            <person name="Carrere S."/>
            <person name="Mayjonade B."/>
            <person name="Legrand L."/>
            <person name="Gill N."/>
            <person name="Kane N.C."/>
            <person name="Bowers J.E."/>
            <person name="Hubner S."/>
            <person name="Bellec A."/>
            <person name="Berard A."/>
            <person name="Berges H."/>
            <person name="Blanchet N."/>
            <person name="Boniface M.C."/>
            <person name="Brunel D."/>
            <person name="Catrice O."/>
            <person name="Chaidir N."/>
            <person name="Claudel C."/>
            <person name="Donnadieu C."/>
            <person name="Faraut T."/>
            <person name="Fievet G."/>
            <person name="Helmstetter N."/>
            <person name="King M."/>
            <person name="Knapp S.J."/>
            <person name="Lai Z."/>
            <person name="Le Paslier M.C."/>
            <person name="Lippi Y."/>
            <person name="Lorenzon L."/>
            <person name="Mandel J.R."/>
            <person name="Marage G."/>
            <person name="Marchand G."/>
            <person name="Marquand E."/>
            <person name="Bret-Mestries E."/>
            <person name="Morien E."/>
            <person name="Nambeesan S."/>
            <person name="Nguyen T."/>
            <person name="Pegot-Espagnet P."/>
            <person name="Pouilly N."/>
            <person name="Raftis F."/>
            <person name="Sallet E."/>
            <person name="Schiex T."/>
            <person name="Thomas J."/>
            <person name="Vandecasteele C."/>
            <person name="Vares D."/>
            <person name="Vear F."/>
            <person name="Vautrin S."/>
            <person name="Crespi M."/>
            <person name="Mangin B."/>
            <person name="Burke J.M."/>
            <person name="Salse J."/>
            <person name="Munos S."/>
            <person name="Vincourt P."/>
            <person name="Rieseberg L.H."/>
            <person name="Langlade N.B."/>
        </authorList>
    </citation>
    <scope>NUCLEOTIDE SEQUENCE [LARGE SCALE GENOMIC DNA]</scope>
    <source>
        <strain evidence="4">cv. SF193</strain>
        <tissue evidence="2">Leaves</tissue>
    </source>
</reference>
<accession>A0A251UGH7</accession>
<reference evidence="2" key="3">
    <citation type="submission" date="2020-06" db="EMBL/GenBank/DDBJ databases">
        <title>Helianthus annuus Genome sequencing and assembly Release 2.</title>
        <authorList>
            <person name="Gouzy J."/>
            <person name="Langlade N."/>
            <person name="Munos S."/>
        </authorList>
    </citation>
    <scope>NUCLEOTIDE SEQUENCE</scope>
    <source>
        <tissue evidence="2">Leaves</tissue>
    </source>
</reference>
<organism evidence="3 4">
    <name type="scientific">Helianthus annuus</name>
    <name type="common">Common sunflower</name>
    <dbReference type="NCBI Taxonomy" id="4232"/>
    <lineage>
        <taxon>Eukaryota</taxon>
        <taxon>Viridiplantae</taxon>
        <taxon>Streptophyta</taxon>
        <taxon>Embryophyta</taxon>
        <taxon>Tracheophyta</taxon>
        <taxon>Spermatophyta</taxon>
        <taxon>Magnoliopsida</taxon>
        <taxon>eudicotyledons</taxon>
        <taxon>Gunneridae</taxon>
        <taxon>Pentapetalae</taxon>
        <taxon>asterids</taxon>
        <taxon>campanulids</taxon>
        <taxon>Asterales</taxon>
        <taxon>Asteraceae</taxon>
        <taxon>Asteroideae</taxon>
        <taxon>Heliantheae alliance</taxon>
        <taxon>Heliantheae</taxon>
        <taxon>Helianthus</taxon>
    </lineage>
</organism>
<name>A0A251UGH7_HELAN</name>
<gene>
    <name evidence="3" type="ORF">HannXRQ_Chr06g0166351</name>
    <name evidence="2" type="ORF">HanXRQr2_Chr06g0241781</name>
</gene>
<sequence length="79" mass="8822">MLTYDGMIVGENSRDTDLDVNPVRNKALTNIRSAGNDENVKLSPPCRMTLEEAIGYVASDELIEAIYLVYTLRQTDQTV</sequence>
<feature type="domain" description="TypA/BipA C-terminal" evidence="1">
    <location>
        <begin position="3"/>
        <end position="66"/>
    </location>
</feature>
<dbReference type="Proteomes" id="UP000215914">
    <property type="component" value="Chromosome 6"/>
</dbReference>
<evidence type="ECO:0000313" key="3">
    <source>
        <dbReference type="EMBL" id="OTG21966.1"/>
    </source>
</evidence>